<evidence type="ECO:0000313" key="3">
    <source>
        <dbReference type="Proteomes" id="UP000281553"/>
    </source>
</evidence>
<dbReference type="Gene3D" id="1.10.340.70">
    <property type="match status" value="1"/>
</dbReference>
<dbReference type="PANTHER" id="PTHR37984">
    <property type="entry name" value="PROTEIN CBG26694"/>
    <property type="match status" value="1"/>
</dbReference>
<proteinExistence type="predicted"/>
<name>A0A3P7NJC2_DIBLA</name>
<dbReference type="Pfam" id="PF17921">
    <property type="entry name" value="Integrase_H2C2"/>
    <property type="match status" value="1"/>
</dbReference>
<evidence type="ECO:0000259" key="1">
    <source>
        <dbReference type="Pfam" id="PF17921"/>
    </source>
</evidence>
<dbReference type="Gene3D" id="3.30.420.10">
    <property type="entry name" value="Ribonuclease H-like superfamily/Ribonuclease H"/>
    <property type="match status" value="1"/>
</dbReference>
<evidence type="ECO:0000313" key="2">
    <source>
        <dbReference type="EMBL" id="VDN42894.1"/>
    </source>
</evidence>
<dbReference type="OrthoDB" id="6264872at2759"/>
<organism evidence="2 3">
    <name type="scientific">Dibothriocephalus latus</name>
    <name type="common">Fish tapeworm</name>
    <name type="synonym">Diphyllobothrium latum</name>
    <dbReference type="NCBI Taxonomy" id="60516"/>
    <lineage>
        <taxon>Eukaryota</taxon>
        <taxon>Metazoa</taxon>
        <taxon>Spiralia</taxon>
        <taxon>Lophotrochozoa</taxon>
        <taxon>Platyhelminthes</taxon>
        <taxon>Cestoda</taxon>
        <taxon>Eucestoda</taxon>
        <taxon>Diphyllobothriidea</taxon>
        <taxon>Diphyllobothriidae</taxon>
        <taxon>Dibothriocephalus</taxon>
    </lineage>
</organism>
<dbReference type="Proteomes" id="UP000281553">
    <property type="component" value="Unassembled WGS sequence"/>
</dbReference>
<accession>A0A3P7NJC2</accession>
<sequence>MDHKTLTFALRSHSDKYNRREIDNLDYISQFTTDIRHVVGTENDVADLLSRPSLSALQLSQGIDLSAMAAEQSQVGCPGDESVSGLQHADVPLTTGTDTILCDVSTPFYRPFVPPLMRRAVFNTLNGLFHPGIRASQKLLAERFVWPGMKKDVKAWARPCPSWQRTKVHRHNKSSLGTFPSPDARFSHVHLDVLGHLPPSNGFTHLLTYVDRYTRWAEAIPLPNMEAETIVKAFVSRWIAVFGANSNLHCSRPSSTSSAAREFRRRPIIQLPKAWWNASNDNSKLPCVPHRAQPISLTTCP</sequence>
<protein>
    <recommendedName>
        <fullName evidence="1">Integrase zinc-binding domain-containing protein</fullName>
    </recommendedName>
</protein>
<reference evidence="2 3" key="1">
    <citation type="submission" date="2018-11" db="EMBL/GenBank/DDBJ databases">
        <authorList>
            <consortium name="Pathogen Informatics"/>
        </authorList>
    </citation>
    <scope>NUCLEOTIDE SEQUENCE [LARGE SCALE GENOMIC DNA]</scope>
</reference>
<dbReference type="EMBL" id="UYRU01106072">
    <property type="protein sequence ID" value="VDN42894.1"/>
    <property type="molecule type" value="Genomic_DNA"/>
</dbReference>
<dbReference type="PANTHER" id="PTHR37984:SF15">
    <property type="entry name" value="INTEGRASE CATALYTIC DOMAIN-CONTAINING PROTEIN"/>
    <property type="match status" value="1"/>
</dbReference>
<keyword evidence="3" id="KW-1185">Reference proteome</keyword>
<dbReference type="InterPro" id="IPR041588">
    <property type="entry name" value="Integrase_H2C2"/>
</dbReference>
<dbReference type="SUPFAM" id="SSF53098">
    <property type="entry name" value="Ribonuclease H-like"/>
    <property type="match status" value="1"/>
</dbReference>
<feature type="domain" description="Integrase zinc-binding" evidence="1">
    <location>
        <begin position="113"/>
        <end position="168"/>
    </location>
</feature>
<dbReference type="GO" id="GO:0003676">
    <property type="term" value="F:nucleic acid binding"/>
    <property type="evidence" value="ECO:0007669"/>
    <property type="project" value="InterPro"/>
</dbReference>
<dbReference type="InterPro" id="IPR050951">
    <property type="entry name" value="Retrovirus_Pol_polyprotein"/>
</dbReference>
<dbReference type="InterPro" id="IPR012337">
    <property type="entry name" value="RNaseH-like_sf"/>
</dbReference>
<gene>
    <name evidence="2" type="ORF">DILT_LOCUS18932</name>
</gene>
<dbReference type="AlphaFoldDB" id="A0A3P7NJC2"/>
<dbReference type="InterPro" id="IPR036397">
    <property type="entry name" value="RNaseH_sf"/>
</dbReference>